<sequence length="255" mass="27645">MQIRPVYSWPLIASLLSAMAGPSMADEGWAGTLGAGAIYAPDYLGSNDYETRVWPAISLSYGDRFYLNSLDGLGWNAFRQGNWLVSPFIGYTPGRDNDHDLSHLDKVDGGATAGLRVAYTNDSWTYSGDAQTPFTGDMDGYQLSLKARWQGQLSKHWSASIGPSLKYSSADWTEDMFGVSSRESARSGLAAYNPDDGYFSIALGSTLSYHLTPDWSVTAMASIAQLTGDAKDSPLVDSVGDKNQAYAGAFVSYRF</sequence>
<dbReference type="GO" id="GO:0009279">
    <property type="term" value="C:cell outer membrane"/>
    <property type="evidence" value="ECO:0007669"/>
    <property type="project" value="UniProtKB-SubCell"/>
</dbReference>
<reference evidence="7 9" key="1">
    <citation type="submission" date="2017-09" db="EMBL/GenBank/DDBJ databases">
        <title>Bacterial and phytoplankton interrelationship in Kongsfjorden, an Arctic fjord.</title>
        <authorList>
            <person name="Sinha R."/>
            <person name="Krishnan K."/>
        </authorList>
    </citation>
    <scope>NUCLEOTIDE SEQUENCE [LARGE SCALE GENOMIC DNA]</scope>
    <source>
        <strain evidence="7 9">58</strain>
    </source>
</reference>
<gene>
    <name evidence="7" type="ORF">CO192_10390</name>
    <name evidence="8" type="ORF">EAO82_08865</name>
</gene>
<protein>
    <submittedName>
        <fullName evidence="8">MipA/OmpV family protein</fullName>
    </submittedName>
    <submittedName>
        <fullName evidence="7">Structural protein MipA</fullName>
    </submittedName>
</protein>
<dbReference type="EMBL" id="CP033116">
    <property type="protein sequence ID" value="QFY56462.1"/>
    <property type="molecule type" value="Genomic_DNA"/>
</dbReference>
<evidence type="ECO:0000313" key="9">
    <source>
        <dbReference type="Proteomes" id="UP000243750"/>
    </source>
</evidence>
<evidence type="ECO:0000313" key="10">
    <source>
        <dbReference type="Proteomes" id="UP000344571"/>
    </source>
</evidence>
<evidence type="ECO:0000256" key="5">
    <source>
        <dbReference type="ARBA" id="ARBA00023237"/>
    </source>
</evidence>
<dbReference type="Proteomes" id="UP000344571">
    <property type="component" value="Chromosome"/>
</dbReference>
<dbReference type="EMBL" id="NWMT01000104">
    <property type="protein sequence ID" value="PCC99460.1"/>
    <property type="molecule type" value="Genomic_DNA"/>
</dbReference>
<comment type="subcellular location">
    <subcellularLocation>
        <location evidence="1">Cell outer membrane</location>
    </subcellularLocation>
</comment>
<dbReference type="InterPro" id="IPR010583">
    <property type="entry name" value="MipA"/>
</dbReference>
<dbReference type="AlphaFoldDB" id="A0AA91U310"/>
<dbReference type="InterPro" id="IPR036709">
    <property type="entry name" value="Autotransporte_beta_dom_sf"/>
</dbReference>
<evidence type="ECO:0000256" key="3">
    <source>
        <dbReference type="ARBA" id="ARBA00022729"/>
    </source>
</evidence>
<evidence type="ECO:0000256" key="4">
    <source>
        <dbReference type="ARBA" id="ARBA00023136"/>
    </source>
</evidence>
<comment type="similarity">
    <text evidence="2">Belongs to the MipA/OmpV family.</text>
</comment>
<evidence type="ECO:0000256" key="1">
    <source>
        <dbReference type="ARBA" id="ARBA00004442"/>
    </source>
</evidence>
<dbReference type="PANTHER" id="PTHR38776">
    <property type="entry name" value="MLTA-INTERACTING PROTEIN-RELATED"/>
    <property type="match status" value="1"/>
</dbReference>
<evidence type="ECO:0000256" key="6">
    <source>
        <dbReference type="SAM" id="SignalP"/>
    </source>
</evidence>
<dbReference type="PANTHER" id="PTHR38776:SF1">
    <property type="entry name" value="MLTA-INTERACTING PROTEIN-RELATED"/>
    <property type="match status" value="1"/>
</dbReference>
<evidence type="ECO:0000313" key="7">
    <source>
        <dbReference type="EMBL" id="PCC99460.1"/>
    </source>
</evidence>
<evidence type="ECO:0000256" key="2">
    <source>
        <dbReference type="ARBA" id="ARBA00005722"/>
    </source>
</evidence>
<feature type="signal peptide" evidence="6">
    <location>
        <begin position="1"/>
        <end position="25"/>
    </location>
</feature>
<keyword evidence="3 6" id="KW-0732">Signal</keyword>
<organism evidence="7 9">
    <name type="scientific">Halopseudomonas pelagia</name>
    <dbReference type="NCBI Taxonomy" id="553151"/>
    <lineage>
        <taxon>Bacteria</taxon>
        <taxon>Pseudomonadati</taxon>
        <taxon>Pseudomonadota</taxon>
        <taxon>Gammaproteobacteria</taxon>
        <taxon>Pseudomonadales</taxon>
        <taxon>Pseudomonadaceae</taxon>
        <taxon>Halopseudomonas</taxon>
    </lineage>
</organism>
<name>A0AA91U310_9GAMM</name>
<evidence type="ECO:0000313" key="8">
    <source>
        <dbReference type="EMBL" id="QFY56462.1"/>
    </source>
</evidence>
<keyword evidence="4" id="KW-0472">Membrane</keyword>
<dbReference type="Pfam" id="PF06629">
    <property type="entry name" value="MipA"/>
    <property type="match status" value="1"/>
</dbReference>
<dbReference type="Proteomes" id="UP000243750">
    <property type="component" value="Unassembled WGS sequence"/>
</dbReference>
<accession>A0AA91U310</accession>
<proteinExistence type="inferred from homology"/>
<dbReference type="SUPFAM" id="SSF103515">
    <property type="entry name" value="Autotransporter"/>
    <property type="match status" value="1"/>
</dbReference>
<keyword evidence="10" id="KW-1185">Reference proteome</keyword>
<feature type="chain" id="PRO_5041729573" evidence="6">
    <location>
        <begin position="26"/>
        <end position="255"/>
    </location>
</feature>
<reference evidence="8 10" key="2">
    <citation type="submission" date="2018-10" db="EMBL/GenBank/DDBJ databases">
        <title>Complete genome sequence of Pseudomonas pelagia strain Kongs-67.</title>
        <authorList>
            <person name="Sinha R.K."/>
            <person name="Krishnan K."/>
        </authorList>
    </citation>
    <scope>NUCLEOTIDE SEQUENCE [LARGE SCALE GENOMIC DNA]</scope>
    <source>
        <strain evidence="8 10">Kongs-67</strain>
    </source>
</reference>
<keyword evidence="5" id="KW-0998">Cell outer membrane</keyword>